<dbReference type="OrthoDB" id="5432096at2"/>
<dbReference type="Gene3D" id="3.40.50.300">
    <property type="entry name" value="P-loop containing nucleotide triphosphate hydrolases"/>
    <property type="match status" value="1"/>
</dbReference>
<keyword evidence="2" id="KW-1185">Reference proteome</keyword>
<dbReference type="InterPro" id="IPR027417">
    <property type="entry name" value="P-loop_NTPase"/>
</dbReference>
<dbReference type="RefSeq" id="WP_109568444.1">
    <property type="nucleotide sequence ID" value="NZ_CP029463.1"/>
</dbReference>
<dbReference type="SUPFAM" id="SSF52540">
    <property type="entry name" value="P-loop containing nucleoside triphosphate hydrolases"/>
    <property type="match status" value="1"/>
</dbReference>
<dbReference type="GO" id="GO:0006044">
    <property type="term" value="P:N-acetylglucosamine metabolic process"/>
    <property type="evidence" value="ECO:0007669"/>
    <property type="project" value="TreeGrafter"/>
</dbReference>
<dbReference type="InterPro" id="IPR051135">
    <property type="entry name" value="Gal/GlcNAc/GalNAc_ST"/>
</dbReference>
<dbReference type="PANTHER" id="PTHR10704">
    <property type="entry name" value="CARBOHYDRATE SULFOTRANSFERASE"/>
    <property type="match status" value="1"/>
</dbReference>
<dbReference type="Proteomes" id="UP000245429">
    <property type="component" value="Chromosome"/>
</dbReference>
<dbReference type="AlphaFoldDB" id="A0A2U8QT20"/>
<organism evidence="1 2">
    <name type="scientific">Flavobacterium sediminis</name>
    <dbReference type="NCBI Taxonomy" id="2201181"/>
    <lineage>
        <taxon>Bacteria</taxon>
        <taxon>Pseudomonadati</taxon>
        <taxon>Bacteroidota</taxon>
        <taxon>Flavobacteriia</taxon>
        <taxon>Flavobacteriales</taxon>
        <taxon>Flavobacteriaceae</taxon>
        <taxon>Flavobacterium</taxon>
    </lineage>
</organism>
<evidence type="ECO:0000313" key="2">
    <source>
        <dbReference type="Proteomes" id="UP000245429"/>
    </source>
</evidence>
<sequence>MKFDFLISSERSGSNLITKLIDNHSLYCGPTPPHLLRVFDPVMDKYGNLEEEANWDAFIKDIHDFFYCKIGVWKSDFSKEELKSVAPRTLANVVRYIYEKEAKAHHKTKVFVKEVRTYDFFNAVVQGFDDAKFIWLVRDPRDMALSWSKSPVHRGDIVRSARVWAKNQSETLKLFKQFPDKILLVKYEDLILNQDAELQKICNFLDIAYETTMVDYHKNKISRENAVQTDNWKNLDKSIIKDNSKKYLKSLTKEQIQFIEYVCQHEMEALNYPFEFPVLSAEEFDVIEPLLQREERHEKAEYQLIDDEEKRKREKWYKKFTEIQEL</sequence>
<dbReference type="Pfam" id="PF13469">
    <property type="entry name" value="Sulfotransfer_3"/>
    <property type="match status" value="1"/>
</dbReference>
<dbReference type="EMBL" id="CP029463">
    <property type="protein sequence ID" value="AWM13036.1"/>
    <property type="molecule type" value="Genomic_DNA"/>
</dbReference>
<accession>A0A2U8QT20</accession>
<evidence type="ECO:0000313" key="1">
    <source>
        <dbReference type="EMBL" id="AWM13036.1"/>
    </source>
</evidence>
<reference evidence="1 2" key="1">
    <citation type="submission" date="2018-05" db="EMBL/GenBank/DDBJ databases">
        <title>Flavobacterium sp. MEBiC07310.</title>
        <authorList>
            <person name="Baek K."/>
        </authorList>
    </citation>
    <scope>NUCLEOTIDE SEQUENCE [LARGE SCALE GENOMIC DNA]</scope>
    <source>
        <strain evidence="1 2">MEBiC07310</strain>
    </source>
</reference>
<name>A0A2U8QT20_9FLAO</name>
<dbReference type="KEGG" id="fse:DI487_03595"/>
<dbReference type="GO" id="GO:0006790">
    <property type="term" value="P:sulfur compound metabolic process"/>
    <property type="evidence" value="ECO:0007669"/>
    <property type="project" value="TreeGrafter"/>
</dbReference>
<protein>
    <recommendedName>
        <fullName evidence="3">Sulfotransferase</fullName>
    </recommendedName>
</protein>
<dbReference type="GO" id="GO:0001517">
    <property type="term" value="F:N-acetylglucosamine 6-O-sulfotransferase activity"/>
    <property type="evidence" value="ECO:0007669"/>
    <property type="project" value="TreeGrafter"/>
</dbReference>
<dbReference type="PANTHER" id="PTHR10704:SF44">
    <property type="entry name" value="LD35051P-RELATED"/>
    <property type="match status" value="1"/>
</dbReference>
<evidence type="ECO:0008006" key="3">
    <source>
        <dbReference type="Google" id="ProtNLM"/>
    </source>
</evidence>
<proteinExistence type="predicted"/>
<gene>
    <name evidence="1" type="ORF">DI487_03595</name>
</gene>